<organism evidence="3 4">
    <name type="scientific">Bugula neritina</name>
    <name type="common">Brown bryozoan</name>
    <name type="synonym">Sertularia neritina</name>
    <dbReference type="NCBI Taxonomy" id="10212"/>
    <lineage>
        <taxon>Eukaryota</taxon>
        <taxon>Metazoa</taxon>
        <taxon>Spiralia</taxon>
        <taxon>Lophotrochozoa</taxon>
        <taxon>Bryozoa</taxon>
        <taxon>Gymnolaemata</taxon>
        <taxon>Cheilostomatida</taxon>
        <taxon>Flustrina</taxon>
        <taxon>Buguloidea</taxon>
        <taxon>Bugulidae</taxon>
        <taxon>Bugula</taxon>
    </lineage>
</organism>
<evidence type="ECO:0000313" key="4">
    <source>
        <dbReference type="Proteomes" id="UP000593567"/>
    </source>
</evidence>
<comment type="caution">
    <text evidence="3">The sequence shown here is derived from an EMBL/GenBank/DDBJ whole genome shotgun (WGS) entry which is preliminary data.</text>
</comment>
<gene>
    <name evidence="3" type="ORF">EB796_005832</name>
</gene>
<feature type="compositionally biased region" description="Basic residues" evidence="1">
    <location>
        <begin position="935"/>
        <end position="946"/>
    </location>
</feature>
<name>A0A7J7KB46_BUGNE</name>
<feature type="region of interest" description="Disordered" evidence="1">
    <location>
        <begin position="912"/>
        <end position="1014"/>
    </location>
</feature>
<reference evidence="3" key="1">
    <citation type="submission" date="2020-06" db="EMBL/GenBank/DDBJ databases">
        <title>Draft genome of Bugula neritina, a colonial animal packing powerful symbionts and potential medicines.</title>
        <authorList>
            <person name="Rayko M."/>
        </authorList>
    </citation>
    <scope>NUCLEOTIDE SEQUENCE [LARGE SCALE GENOMIC DNA]</scope>
    <source>
        <strain evidence="3">Kwan_BN1</strain>
    </source>
</reference>
<sequence>MREMNPLDLLAEVAVSCTDDKKNNTAQHSEGFIEPKAELCKLEAVQKMTYDNNNLTVSKVTSSKNHIHGEAQTQVTGVNSEEPTNAVDVSNTELNMEPSQNVETEALQKGNVGETRININGVNIIALNASKLDSNPPTNTAVPPGNSSPAVEELRTDQLAACSKSALKPDSVNVEKLVRGSSPVPSGQTVSQQVSRLLFPNFKLTMTDNVPSILQSRKVSSLLIGNLGSATIRSALAPNKVVHQSPALVKPKTVLRKSPNISITAIPYDFPLLDHDYCYQNYCDIVQASAKLVKEQHAAKKLTQKQLKLEQKTKEASGADEKPIKKKYRTKKVIAQELEVERRLSLERKANEGDENALDELDRIQQLELELQQREINKQKKKLSKKRNSSETVEVEIDSDEEAEVAEDIAGTNPVINHKQELKDQFNSKKHKRQNMNKVEDPNQHLWKTRVVKNDDSNMQQVTQNTHMPCSTSHLSMEGSSVLSPNLMLNTSQEMNDVFDVLGLSSVESVDSTERWCDVATDMDTKLFGDPSDRQVNLDVIDNGESAVAGLDDLLQDITMDQVSELILALDVDSGLHTGDLGEPHQVFDCGSPKEMELSQPGIEDVVKSLSTLAKEVCCANNIKITSRESENTSDGSDNLSQQSQTSNISLDFTDADILASDKTINFDLINELGATPPKAIRPNNLLSSQLSSPVKKDSTNTQSPVVVPVTMYWNTFPALLLEDVKYVRLIDISRQALPSKETGLLKKRAQALGYEVTNCTDLQRNLLVRYAFACQSRSTLMVTEACAAEVIASYMEKSEIEELSKAPELPLEQLLAHSKSTTTASVRAPAEPVTLMPQVLIEHKPLQQSSLGNTKSPSATLEPVAPERSSRLRQIKSSYRRFLSLGSTPTAGPTNSGCAAGTEATSCAFTEENASDRGYHSDQSPDSLSERPLHAKPRKDRKMKAGRQNSKASARKGFSTSQDAVKSSISEVGEKQSVDDDSALAPTPTASPSATATASEDVTDLTLNLGEMF</sequence>
<dbReference type="Proteomes" id="UP000593567">
    <property type="component" value="Unassembled WGS sequence"/>
</dbReference>
<feature type="region of interest" description="Disordered" evidence="1">
    <location>
        <begin position="377"/>
        <end position="399"/>
    </location>
</feature>
<dbReference type="Pfam" id="PF25867">
    <property type="entry name" value="HTH_75"/>
    <property type="match status" value="1"/>
</dbReference>
<feature type="compositionally biased region" description="Polar residues" evidence="1">
    <location>
        <begin position="948"/>
        <end position="971"/>
    </location>
</feature>
<protein>
    <recommendedName>
        <fullName evidence="2">Putative Dachshund-homology domain-containing protein</fullName>
    </recommendedName>
</protein>
<evidence type="ECO:0000259" key="2">
    <source>
        <dbReference type="Pfam" id="PF25867"/>
    </source>
</evidence>
<feature type="domain" description="Putative Dachshund-homology" evidence="2">
    <location>
        <begin position="709"/>
        <end position="795"/>
    </location>
</feature>
<feature type="compositionally biased region" description="Low complexity" evidence="1">
    <location>
        <begin position="984"/>
        <end position="1000"/>
    </location>
</feature>
<keyword evidence="4" id="KW-1185">Reference proteome</keyword>
<accession>A0A7J7KB46</accession>
<feature type="region of interest" description="Disordered" evidence="1">
    <location>
        <begin position="681"/>
        <end position="702"/>
    </location>
</feature>
<dbReference type="OrthoDB" id="6116992at2759"/>
<proteinExistence type="predicted"/>
<feature type="compositionally biased region" description="Polar residues" evidence="1">
    <location>
        <begin position="847"/>
        <end position="860"/>
    </location>
</feature>
<dbReference type="EMBL" id="VXIV02000816">
    <property type="protein sequence ID" value="KAF6035872.1"/>
    <property type="molecule type" value="Genomic_DNA"/>
</dbReference>
<evidence type="ECO:0000313" key="3">
    <source>
        <dbReference type="EMBL" id="KAF6035872.1"/>
    </source>
</evidence>
<feature type="region of interest" description="Disordered" evidence="1">
    <location>
        <begin position="847"/>
        <end position="874"/>
    </location>
</feature>
<dbReference type="InterPro" id="IPR059069">
    <property type="entry name" value="DHD_metazoa"/>
</dbReference>
<dbReference type="AlphaFoldDB" id="A0A7J7KB46"/>
<evidence type="ECO:0000256" key="1">
    <source>
        <dbReference type="SAM" id="MobiDB-lite"/>
    </source>
</evidence>